<dbReference type="PANTHER" id="PTHR43432">
    <property type="entry name" value="SLR0285 PROTEIN"/>
    <property type="match status" value="1"/>
</dbReference>
<accession>A0A1J5AZH4</accession>
<dbReference type="EMBL" id="MNXQ01000010">
    <property type="protein sequence ID" value="OIP04235.1"/>
    <property type="molecule type" value="Genomic_DNA"/>
</dbReference>
<dbReference type="AlphaFoldDB" id="A0A1J5AZH4"/>
<comment type="caution">
    <text evidence="5">The sequence shown here is derived from an EMBL/GenBank/DDBJ whole genome shotgun (WGS) entry which is preliminary data.</text>
</comment>
<dbReference type="SFLD" id="SFLDG01084">
    <property type="entry name" value="Uncharacterised_Radical_SAM_Su"/>
    <property type="match status" value="1"/>
</dbReference>
<dbReference type="Gene3D" id="3.80.30.30">
    <property type="match status" value="1"/>
</dbReference>
<keyword evidence="1" id="KW-0479">Metal-binding</keyword>
<evidence type="ECO:0000256" key="2">
    <source>
        <dbReference type="ARBA" id="ARBA00023004"/>
    </source>
</evidence>
<keyword evidence="2" id="KW-0408">Iron</keyword>
<dbReference type="GO" id="GO:0003824">
    <property type="term" value="F:catalytic activity"/>
    <property type="evidence" value="ECO:0007669"/>
    <property type="project" value="InterPro"/>
</dbReference>
<dbReference type="PANTHER" id="PTHR43432:SF6">
    <property type="entry name" value="RADICAL SAM CORE DOMAIN-CONTAINING PROTEIN"/>
    <property type="match status" value="1"/>
</dbReference>
<organism evidence="5 6">
    <name type="scientific">Candidatus Beckwithbacteria bacterium CG2_30_44_31</name>
    <dbReference type="NCBI Taxonomy" id="1805035"/>
    <lineage>
        <taxon>Bacteria</taxon>
        <taxon>Candidatus Beckwithiibacteriota</taxon>
    </lineage>
</organism>
<dbReference type="InterPro" id="IPR040086">
    <property type="entry name" value="MJ0683-like"/>
</dbReference>
<keyword evidence="3" id="KW-0411">Iron-sulfur</keyword>
<dbReference type="GO" id="GO:0046872">
    <property type="term" value="F:metal ion binding"/>
    <property type="evidence" value="ECO:0007669"/>
    <property type="project" value="UniProtKB-KW"/>
</dbReference>
<sequence length="284" mass="32346">MVSKINLLEAKTILTKSGLPGSDWVINPYNGCLFACMYCYAAQIARWKHPNEAWGTYLDVKINAPQLLKIELKKLEKRFNSKDFGSIFFSSVTDPYVGLEAKYQLTRKCLEVLADFVYSGSLAIQTKSPLVTKDIDILKRLKKVTVGFTVTTLDDKVSRFLETKAPAVSLRLKALKELHDAGINTYAFIGPILPHFTSDKAKINELLDKLQEVGVTEVWFEHINLSPKIKTRLYNFLRAEAPELISEFDQSNTEEYRKKLARIIHQVMKGRNLKMGLGKVIYHQ</sequence>
<feature type="domain" description="Elp3/MiaA/NifB-like radical SAM core" evidence="4">
    <location>
        <begin position="22"/>
        <end position="256"/>
    </location>
</feature>
<dbReference type="SFLD" id="SFLDS00029">
    <property type="entry name" value="Radical_SAM"/>
    <property type="match status" value="1"/>
</dbReference>
<protein>
    <recommendedName>
        <fullName evidence="4">Elp3/MiaA/NifB-like radical SAM core domain-containing protein</fullName>
    </recommendedName>
</protein>
<dbReference type="SUPFAM" id="SSF102114">
    <property type="entry name" value="Radical SAM enzymes"/>
    <property type="match status" value="1"/>
</dbReference>
<dbReference type="GO" id="GO:0051536">
    <property type="term" value="F:iron-sulfur cluster binding"/>
    <property type="evidence" value="ECO:0007669"/>
    <property type="project" value="UniProtKB-KW"/>
</dbReference>
<evidence type="ECO:0000259" key="4">
    <source>
        <dbReference type="SMART" id="SM00729"/>
    </source>
</evidence>
<dbReference type="InterPro" id="IPR007197">
    <property type="entry name" value="rSAM"/>
</dbReference>
<dbReference type="Proteomes" id="UP000183605">
    <property type="component" value="Unassembled WGS sequence"/>
</dbReference>
<evidence type="ECO:0000313" key="5">
    <source>
        <dbReference type="EMBL" id="OIP04235.1"/>
    </source>
</evidence>
<dbReference type="InterPro" id="IPR006638">
    <property type="entry name" value="Elp3/MiaA/NifB-like_rSAM"/>
</dbReference>
<dbReference type="CDD" id="cd01335">
    <property type="entry name" value="Radical_SAM"/>
    <property type="match status" value="1"/>
</dbReference>
<proteinExistence type="predicted"/>
<gene>
    <name evidence="5" type="ORF">AUK18_00435</name>
</gene>
<dbReference type="InterPro" id="IPR058240">
    <property type="entry name" value="rSAM_sf"/>
</dbReference>
<evidence type="ECO:0000256" key="1">
    <source>
        <dbReference type="ARBA" id="ARBA00022723"/>
    </source>
</evidence>
<reference evidence="5 6" key="1">
    <citation type="journal article" date="2016" name="Environ. Microbiol.">
        <title>Genomic resolution of a cold subsurface aquifer community provides metabolic insights for novel microbes adapted to high CO concentrations.</title>
        <authorList>
            <person name="Probst A.J."/>
            <person name="Castelle C.J."/>
            <person name="Singh A."/>
            <person name="Brown C.T."/>
            <person name="Anantharaman K."/>
            <person name="Sharon I."/>
            <person name="Hug L.A."/>
            <person name="Burstein D."/>
            <person name="Emerson J.B."/>
            <person name="Thomas B.C."/>
            <person name="Banfield J.F."/>
        </authorList>
    </citation>
    <scope>NUCLEOTIDE SEQUENCE [LARGE SCALE GENOMIC DNA]</scope>
    <source>
        <strain evidence="5">CG2_30_44_31</strain>
    </source>
</reference>
<evidence type="ECO:0000256" key="3">
    <source>
        <dbReference type="ARBA" id="ARBA00023014"/>
    </source>
</evidence>
<dbReference type="Pfam" id="PF04055">
    <property type="entry name" value="Radical_SAM"/>
    <property type="match status" value="1"/>
</dbReference>
<dbReference type="SMART" id="SM00729">
    <property type="entry name" value="Elp3"/>
    <property type="match status" value="1"/>
</dbReference>
<evidence type="ECO:0000313" key="6">
    <source>
        <dbReference type="Proteomes" id="UP000183605"/>
    </source>
</evidence>
<name>A0A1J5AZH4_9BACT</name>